<keyword evidence="3" id="KW-1185">Reference proteome</keyword>
<comment type="caution">
    <text evidence="2">The sequence shown here is derived from an EMBL/GenBank/DDBJ whole genome shotgun (WGS) entry which is preliminary data.</text>
</comment>
<evidence type="ECO:0000313" key="3">
    <source>
        <dbReference type="Proteomes" id="UP000735302"/>
    </source>
</evidence>
<gene>
    <name evidence="2" type="ORF">PoB_002923300</name>
</gene>
<proteinExistence type="predicted"/>
<feature type="region of interest" description="Disordered" evidence="1">
    <location>
        <begin position="92"/>
        <end position="121"/>
    </location>
</feature>
<feature type="compositionally biased region" description="Basic residues" evidence="1">
    <location>
        <begin position="32"/>
        <end position="45"/>
    </location>
</feature>
<reference evidence="2 3" key="1">
    <citation type="journal article" date="2021" name="Elife">
        <title>Chloroplast acquisition without the gene transfer in kleptoplastic sea slugs, Plakobranchus ocellatus.</title>
        <authorList>
            <person name="Maeda T."/>
            <person name="Takahashi S."/>
            <person name="Yoshida T."/>
            <person name="Shimamura S."/>
            <person name="Takaki Y."/>
            <person name="Nagai Y."/>
            <person name="Toyoda A."/>
            <person name="Suzuki Y."/>
            <person name="Arimoto A."/>
            <person name="Ishii H."/>
            <person name="Satoh N."/>
            <person name="Nishiyama T."/>
            <person name="Hasebe M."/>
            <person name="Maruyama T."/>
            <person name="Minagawa J."/>
            <person name="Obokata J."/>
            <person name="Shigenobu S."/>
        </authorList>
    </citation>
    <scope>NUCLEOTIDE SEQUENCE [LARGE SCALE GENOMIC DNA]</scope>
</reference>
<evidence type="ECO:0000313" key="2">
    <source>
        <dbReference type="EMBL" id="GFO02728.1"/>
    </source>
</evidence>
<feature type="region of interest" description="Disordered" evidence="1">
    <location>
        <begin position="237"/>
        <end position="267"/>
    </location>
</feature>
<organism evidence="2 3">
    <name type="scientific">Plakobranchus ocellatus</name>
    <dbReference type="NCBI Taxonomy" id="259542"/>
    <lineage>
        <taxon>Eukaryota</taxon>
        <taxon>Metazoa</taxon>
        <taxon>Spiralia</taxon>
        <taxon>Lophotrochozoa</taxon>
        <taxon>Mollusca</taxon>
        <taxon>Gastropoda</taxon>
        <taxon>Heterobranchia</taxon>
        <taxon>Euthyneura</taxon>
        <taxon>Panpulmonata</taxon>
        <taxon>Sacoglossa</taxon>
        <taxon>Placobranchoidea</taxon>
        <taxon>Plakobranchidae</taxon>
        <taxon>Plakobranchus</taxon>
    </lineage>
</organism>
<dbReference type="Proteomes" id="UP000735302">
    <property type="component" value="Unassembled WGS sequence"/>
</dbReference>
<accession>A0AAV4A7W5</accession>
<name>A0AAV4A7W5_9GAST</name>
<feature type="compositionally biased region" description="Basic residues" evidence="1">
    <location>
        <begin position="7"/>
        <end position="23"/>
    </location>
</feature>
<protein>
    <submittedName>
        <fullName evidence="2">Uncharacterized protein</fullName>
    </submittedName>
</protein>
<sequence>MEEERRRRMRRNRNNSRSTRSRRGGGGEGAGRRRRRRMKRRRRRAITLPSPPPSTTTTTTTATTIEATKTTRPTETIIKLIIYFRQEEPPFSATAEGHVSSSISQDATQDTVRKEDPGVGSPWDGKVSEALFIFFCLKSTDLPLPRSDRRRSLSARDDRRVRQGRQGLVSLGAYRTQGRRSEGSTLHFSGITPHQAVDLNYDSKFDIKPNLVHNKVISGYEAPCQARAPMAGLEPATEGSLQISGRTRQPLYHRPPTSRQKGTKTEGIRFCPKTPKIVLFDVFTQRHHICERQARGC</sequence>
<dbReference type="AlphaFoldDB" id="A0AAV4A7W5"/>
<feature type="compositionally biased region" description="Low complexity" evidence="1">
    <location>
        <begin position="55"/>
        <end position="70"/>
    </location>
</feature>
<evidence type="ECO:0000256" key="1">
    <source>
        <dbReference type="SAM" id="MobiDB-lite"/>
    </source>
</evidence>
<feature type="region of interest" description="Disordered" evidence="1">
    <location>
        <begin position="1"/>
        <end position="70"/>
    </location>
</feature>
<feature type="compositionally biased region" description="Polar residues" evidence="1">
    <location>
        <begin position="99"/>
        <end position="110"/>
    </location>
</feature>
<dbReference type="EMBL" id="BLXT01003625">
    <property type="protein sequence ID" value="GFO02728.1"/>
    <property type="molecule type" value="Genomic_DNA"/>
</dbReference>